<evidence type="ECO:0000313" key="10">
    <source>
        <dbReference type="Proteomes" id="UP001423409"/>
    </source>
</evidence>
<dbReference type="InterPro" id="IPR009003">
    <property type="entry name" value="Peptidase_S1_PA"/>
</dbReference>
<gene>
    <name evidence="9" type="ORF">Dcae01_00167</name>
</gene>
<evidence type="ECO:0000256" key="2">
    <source>
        <dbReference type="ARBA" id="ARBA00022670"/>
    </source>
</evidence>
<dbReference type="PANTHER" id="PTHR33607">
    <property type="entry name" value="ENDONUCLEASE-1"/>
    <property type="match status" value="1"/>
</dbReference>
<dbReference type="PANTHER" id="PTHR33607:SF2">
    <property type="entry name" value="ENDONUCLEASE-1"/>
    <property type="match status" value="1"/>
</dbReference>
<protein>
    <recommendedName>
        <fullName evidence="7">Serine protease</fullName>
        <ecNumber evidence="7">3.4.21.-</ecNumber>
    </recommendedName>
</protein>
<dbReference type="Gene3D" id="2.40.10.10">
    <property type="entry name" value="Trypsin-like serine proteases"/>
    <property type="match status" value="2"/>
</dbReference>
<comment type="similarity">
    <text evidence="1 7">Belongs to the peptidase S1B family.</text>
</comment>
<dbReference type="InterPro" id="IPR043504">
    <property type="entry name" value="Peptidase_S1_PA_chymotrypsin"/>
</dbReference>
<dbReference type="Pfam" id="PF04231">
    <property type="entry name" value="Endonuclease_1"/>
    <property type="match status" value="1"/>
</dbReference>
<accession>A0ABP9U7Z9</accession>
<comment type="caution">
    <text evidence="9">The sequence shown here is derived from an EMBL/GenBank/DDBJ whole genome shotgun (WGS) entry which is preliminary data.</text>
</comment>
<dbReference type="InterPro" id="IPR044925">
    <property type="entry name" value="His-Me_finger_sf"/>
</dbReference>
<keyword evidence="3" id="KW-0540">Nuclease</keyword>
<keyword evidence="6 7" id="KW-0720">Serine protease</keyword>
<evidence type="ECO:0000256" key="3">
    <source>
        <dbReference type="ARBA" id="ARBA00022722"/>
    </source>
</evidence>
<evidence type="ECO:0000256" key="6">
    <source>
        <dbReference type="ARBA" id="ARBA00022825"/>
    </source>
</evidence>
<evidence type="ECO:0000256" key="7">
    <source>
        <dbReference type="RuleBase" id="RU004296"/>
    </source>
</evidence>
<organism evidence="9 10">
    <name type="scientific">Deinococcus caeni</name>
    <dbReference type="NCBI Taxonomy" id="569127"/>
    <lineage>
        <taxon>Bacteria</taxon>
        <taxon>Thermotogati</taxon>
        <taxon>Deinococcota</taxon>
        <taxon>Deinococci</taxon>
        <taxon>Deinococcales</taxon>
        <taxon>Deinococcaceae</taxon>
        <taxon>Deinococcus</taxon>
    </lineage>
</organism>
<dbReference type="PRINTS" id="PR00839">
    <property type="entry name" value="V8PROTEASE"/>
</dbReference>
<keyword evidence="4" id="KW-0732">Signal</keyword>
<dbReference type="InterPro" id="IPR008256">
    <property type="entry name" value="Peptidase_S1B"/>
</dbReference>
<dbReference type="SUPFAM" id="SSF50494">
    <property type="entry name" value="Trypsin-like serine proteases"/>
    <property type="match status" value="1"/>
</dbReference>
<dbReference type="SUPFAM" id="SSF54060">
    <property type="entry name" value="His-Me finger endonucleases"/>
    <property type="match status" value="1"/>
</dbReference>
<keyword evidence="2 7" id="KW-0645">Protease</keyword>
<dbReference type="RefSeq" id="WP_345440575.1">
    <property type="nucleotide sequence ID" value="NZ_BAABQU010000002.1"/>
</dbReference>
<reference evidence="9 10" key="1">
    <citation type="submission" date="2024-02" db="EMBL/GenBank/DDBJ databases">
        <title>Deinococcus caeni NBRC 101312.</title>
        <authorList>
            <person name="Ichikawa N."/>
            <person name="Katano-Makiyama Y."/>
            <person name="Hidaka K."/>
        </authorList>
    </citation>
    <scope>NUCLEOTIDE SEQUENCE [LARGE SCALE GENOMIC DNA]</scope>
    <source>
        <strain evidence="9 10">NBRC 101312</strain>
    </source>
</reference>
<dbReference type="Pfam" id="PF13365">
    <property type="entry name" value="Trypsin_2"/>
    <property type="match status" value="1"/>
</dbReference>
<dbReference type="EMBL" id="BAABQU010000002">
    <property type="protein sequence ID" value="GAA5438678.1"/>
    <property type="molecule type" value="Genomic_DNA"/>
</dbReference>
<keyword evidence="5 7" id="KW-0378">Hydrolase</keyword>
<keyword evidence="10" id="KW-1185">Reference proteome</keyword>
<proteinExistence type="inferred from homology"/>
<dbReference type="EC" id="3.4.21.-" evidence="7"/>
<evidence type="ECO:0000256" key="4">
    <source>
        <dbReference type="ARBA" id="ARBA00022729"/>
    </source>
</evidence>
<evidence type="ECO:0000313" key="9">
    <source>
        <dbReference type="EMBL" id="GAA5438678.1"/>
    </source>
</evidence>
<evidence type="ECO:0000256" key="8">
    <source>
        <dbReference type="SAM" id="MobiDB-lite"/>
    </source>
</evidence>
<dbReference type="InterPro" id="IPR007346">
    <property type="entry name" value="Endonuclease-I"/>
</dbReference>
<name>A0ABP9U7Z9_9DEIO</name>
<dbReference type="Proteomes" id="UP001423409">
    <property type="component" value="Unassembled WGS sequence"/>
</dbReference>
<evidence type="ECO:0000256" key="1">
    <source>
        <dbReference type="ARBA" id="ARBA00008764"/>
    </source>
</evidence>
<feature type="region of interest" description="Disordered" evidence="8">
    <location>
        <begin position="277"/>
        <end position="298"/>
    </location>
</feature>
<evidence type="ECO:0000256" key="5">
    <source>
        <dbReference type="ARBA" id="ARBA00022801"/>
    </source>
</evidence>
<sequence>MDIPAELVQDTQARFLDRRTQRTGHLERLNVRGLIETDSAARVEARLARLGVPTPDAHALVQGQEPLAQLTARLPQDTRQNVERLLGANDLVGVAYLDLARAAARAVARVVLRDRRGRTTGYGTGWLCSPRLLITNNHVLATPDDARTAAAEFDYELRPDGTLRDRVTLPLDPDTLFLTSGPLDYTIVAVGGNAAPFGWIPCFGGADRNVLGEALSIIQHPSGEPKQVALRENRLVDRLPDFLHYETDTAPGSSGSPVFNDAWEVVALHHSGVPRTDAQGRVLRRDGRPAAPGDSDTDIDWIANEGVRISRILQDLRAGPDASHPLIAELLSAPRPPRPAPERTVAADRAALNRATLDLGELDLNALNPDPDGRVTLPITLTLRLKTPEGRPAPGGDRPYLDPADADAARAYYADLNADLNGGATPQQRFLALSELVTGTHARVLAYAPAEQLYPWVDVWPDGRLRSLYSGREHTPAELIEADRAAQARRDRLAAAEGLNADALEDALPYNCEHVVPQSWFAKRQPMRGDLHHLFACEPDCNSFRGNTPYFDFPDYGEAIRSDCGRREPGEFEPAHGRGAAARATLYFLLRYPGVIRQYAPRHLQTLLAWHAAHPPGDWERHRNAAIHAAQGNRNPLIDHPDWAATTDFTEGLGR</sequence>